<name>A0AAD4S868_9MAGN</name>
<sequence length="273" mass="31298">MEQDDHHHHEYYACLPQWLESLLDEKFFVPCYIHEDARKNEKNVFCLDCCTSVCTHCCPSIHDSHRLLQVRRYIYKDVLRLDDIQKLIDCSHVQSYTSNGAKVIFINQRPQSRPHRVSGNTCSTCYRSLQERYFFCSLYCKVQHLVKLEGGVSRYLYECDFLPLSEEEEGKEGKEDDEFDYDNGMMTPDSVLESPVLSSRTHSGSSASGGGNWGVGCRTLLSTATTDFVRKKRSSKTGNSSSNNQYHQQTCCSSPEIAAMNRRKGIPQRSPLY</sequence>
<keyword evidence="3" id="KW-1185">Reference proteome</keyword>
<dbReference type="EMBL" id="JAJJMB010012638">
    <property type="protein sequence ID" value="KAI3874826.1"/>
    <property type="molecule type" value="Genomic_DNA"/>
</dbReference>
<dbReference type="AlphaFoldDB" id="A0AAD4S868"/>
<gene>
    <name evidence="2" type="ORF">MKW98_019399</name>
</gene>
<evidence type="ECO:0000256" key="1">
    <source>
        <dbReference type="SAM" id="MobiDB-lite"/>
    </source>
</evidence>
<evidence type="ECO:0000313" key="3">
    <source>
        <dbReference type="Proteomes" id="UP001202328"/>
    </source>
</evidence>
<feature type="region of interest" description="Disordered" evidence="1">
    <location>
        <begin position="190"/>
        <end position="210"/>
    </location>
</feature>
<evidence type="ECO:0008006" key="4">
    <source>
        <dbReference type="Google" id="ProtNLM"/>
    </source>
</evidence>
<dbReference type="Proteomes" id="UP001202328">
    <property type="component" value="Unassembled WGS sequence"/>
</dbReference>
<dbReference type="InterPro" id="IPR006734">
    <property type="entry name" value="PLATZ"/>
</dbReference>
<proteinExistence type="predicted"/>
<protein>
    <recommendedName>
        <fullName evidence="4">PLATZ transcription factor family protein</fullName>
    </recommendedName>
</protein>
<dbReference type="PANTHER" id="PTHR31065">
    <property type="entry name" value="PLATZ TRANSCRIPTION FACTOR FAMILY PROTEIN"/>
    <property type="match status" value="1"/>
</dbReference>
<reference evidence="2" key="1">
    <citation type="submission" date="2022-04" db="EMBL/GenBank/DDBJ databases">
        <title>A functionally conserved STORR gene fusion in Papaver species that diverged 16.8 million years ago.</title>
        <authorList>
            <person name="Catania T."/>
        </authorList>
    </citation>
    <scope>NUCLEOTIDE SEQUENCE</scope>
    <source>
        <strain evidence="2">S-188037</strain>
    </source>
</reference>
<accession>A0AAD4S868</accession>
<dbReference type="Pfam" id="PF04640">
    <property type="entry name" value="PLATZ"/>
    <property type="match status" value="1"/>
</dbReference>
<organism evidence="2 3">
    <name type="scientific">Papaver atlanticum</name>
    <dbReference type="NCBI Taxonomy" id="357466"/>
    <lineage>
        <taxon>Eukaryota</taxon>
        <taxon>Viridiplantae</taxon>
        <taxon>Streptophyta</taxon>
        <taxon>Embryophyta</taxon>
        <taxon>Tracheophyta</taxon>
        <taxon>Spermatophyta</taxon>
        <taxon>Magnoliopsida</taxon>
        <taxon>Ranunculales</taxon>
        <taxon>Papaveraceae</taxon>
        <taxon>Papaveroideae</taxon>
        <taxon>Papaver</taxon>
    </lineage>
</organism>
<comment type="caution">
    <text evidence="2">The sequence shown here is derived from an EMBL/GenBank/DDBJ whole genome shotgun (WGS) entry which is preliminary data.</text>
</comment>
<evidence type="ECO:0000313" key="2">
    <source>
        <dbReference type="EMBL" id="KAI3874826.1"/>
    </source>
</evidence>
<feature type="compositionally biased region" description="Polar residues" evidence="1">
    <location>
        <begin position="236"/>
        <end position="253"/>
    </location>
</feature>
<feature type="region of interest" description="Disordered" evidence="1">
    <location>
        <begin position="231"/>
        <end position="273"/>
    </location>
</feature>
<dbReference type="PANTHER" id="PTHR31065:SF1">
    <property type="entry name" value="OS09G0116050 PROTEIN"/>
    <property type="match status" value="1"/>
</dbReference>